<evidence type="ECO:0000313" key="4">
    <source>
        <dbReference type="EMBL" id="PWN23653.1"/>
    </source>
</evidence>
<name>A0A316UI93_9BASI</name>
<feature type="domain" description="Glycosyl hydrolase family 63 C-terminal" evidence="2">
    <location>
        <begin position="845"/>
        <end position="934"/>
    </location>
</feature>
<dbReference type="InterPro" id="IPR031335">
    <property type="entry name" value="Glyco_hydro_63_C"/>
</dbReference>
<feature type="compositionally biased region" description="Basic and acidic residues" evidence="1">
    <location>
        <begin position="16"/>
        <end position="50"/>
    </location>
</feature>
<dbReference type="InterPro" id="IPR054491">
    <property type="entry name" value="MGH1-like_GH"/>
</dbReference>
<dbReference type="PANTHER" id="PTHR10412:SF10">
    <property type="entry name" value="GLYCOSYL HYDROLASE FAMILY 63 C-TERMINAL DOMAIN-CONTAINING PROTEIN"/>
    <property type="match status" value="1"/>
</dbReference>
<dbReference type="SUPFAM" id="SSF48208">
    <property type="entry name" value="Six-hairpin glycosidases"/>
    <property type="match status" value="1"/>
</dbReference>
<dbReference type="InterPro" id="IPR008928">
    <property type="entry name" value="6-hairpin_glycosidase_sf"/>
</dbReference>
<dbReference type="GeneID" id="37011833"/>
<dbReference type="AlphaFoldDB" id="A0A316UI93"/>
<dbReference type="EMBL" id="KZ819321">
    <property type="protein sequence ID" value="PWN23653.1"/>
    <property type="molecule type" value="Genomic_DNA"/>
</dbReference>
<dbReference type="STRING" id="1684307.A0A316UI93"/>
<feature type="compositionally biased region" description="Polar residues" evidence="1">
    <location>
        <begin position="1"/>
        <end position="15"/>
    </location>
</feature>
<dbReference type="GO" id="GO:0004573">
    <property type="term" value="F:Glc3Man9GlcNAc2 oligosaccharide glucosidase activity"/>
    <property type="evidence" value="ECO:0007669"/>
    <property type="project" value="InterPro"/>
</dbReference>
<dbReference type="RefSeq" id="XP_025350813.1">
    <property type="nucleotide sequence ID" value="XM_025490099.1"/>
</dbReference>
<dbReference type="Proteomes" id="UP000245942">
    <property type="component" value="Unassembled WGS sequence"/>
</dbReference>
<gene>
    <name evidence="4" type="ORF">BCV69DRAFT_244206</name>
</gene>
<dbReference type="OrthoDB" id="14419at2759"/>
<dbReference type="PANTHER" id="PTHR10412">
    <property type="entry name" value="MANNOSYL-OLIGOSACCHARIDE GLUCOSIDASE"/>
    <property type="match status" value="1"/>
</dbReference>
<dbReference type="InterPro" id="IPR004888">
    <property type="entry name" value="Glycoside_hydrolase_63"/>
</dbReference>
<protein>
    <submittedName>
        <fullName evidence="4">Uncharacterized protein</fullName>
    </submittedName>
</protein>
<feature type="region of interest" description="Disordered" evidence="1">
    <location>
        <begin position="1"/>
        <end position="50"/>
    </location>
</feature>
<evidence type="ECO:0000259" key="2">
    <source>
        <dbReference type="Pfam" id="PF03200"/>
    </source>
</evidence>
<evidence type="ECO:0000259" key="3">
    <source>
        <dbReference type="Pfam" id="PF22422"/>
    </source>
</evidence>
<evidence type="ECO:0000313" key="5">
    <source>
        <dbReference type="Proteomes" id="UP000245942"/>
    </source>
</evidence>
<organism evidence="4 5">
    <name type="scientific">Pseudomicrostroma glucosiphilum</name>
    <dbReference type="NCBI Taxonomy" id="1684307"/>
    <lineage>
        <taxon>Eukaryota</taxon>
        <taxon>Fungi</taxon>
        <taxon>Dikarya</taxon>
        <taxon>Basidiomycota</taxon>
        <taxon>Ustilaginomycotina</taxon>
        <taxon>Exobasidiomycetes</taxon>
        <taxon>Microstromatales</taxon>
        <taxon>Microstromatales incertae sedis</taxon>
        <taxon>Pseudomicrostroma</taxon>
    </lineage>
</organism>
<dbReference type="Gene3D" id="1.50.10.10">
    <property type="match status" value="1"/>
</dbReference>
<keyword evidence="5" id="KW-1185">Reference proteome</keyword>
<feature type="region of interest" description="Disordered" evidence="1">
    <location>
        <begin position="1055"/>
        <end position="1083"/>
    </location>
</feature>
<feature type="domain" description="Mannosylglycerate hydrolase MGH1-like glycoside hydrolase" evidence="3">
    <location>
        <begin position="578"/>
        <end position="679"/>
    </location>
</feature>
<dbReference type="Pfam" id="PF22422">
    <property type="entry name" value="MGH1-like_GH"/>
    <property type="match status" value="1"/>
</dbReference>
<proteinExistence type="predicted"/>
<evidence type="ECO:0000256" key="1">
    <source>
        <dbReference type="SAM" id="MobiDB-lite"/>
    </source>
</evidence>
<dbReference type="Pfam" id="PF03200">
    <property type="entry name" value="Glyco_hydro_63"/>
    <property type="match status" value="1"/>
</dbReference>
<sequence length="1083" mass="125353">MSGYNSPHQKQSDGGNTDHDSAHRHGKRVSMDEAFQKLHTSSKWETKEEKRLKEDEHKLRYWRRWGPHLSERQWSTVREDYSADGDPWNHFPHEMARSRTYRWGEDGIGGISDNHCRMAFSLAFWNGKDRMLKERLFGLANNQGNHGEDVKELYYYLDNTPSHSYMKMLYKYPQTAYPYEQLVRESQNRGRDVTEFEITDTDLFDENKYWDIFIEYAKDDEDENAISVRISAYNRGPEPADLHIIPQLFFKNYWFWPKVTPEKPTLRQVGEGIVQADHEELGRKYMYCSPSPAPSAPAPKRGQPVPEPISQDEVVPQLLFTENETNFERLYNGKNINKYAKDAFHDHLIPNHRLENDRPQLVRKTRPVKRQVVKTVKRPGNLTKTSTSAKAGSAPDNPAVVEMEDSEHQWVEEEIVEEVDDIEEYFEQPTNTAPTRDYVNPDKIGTKAGAHYFFEQVPAYGGCAVVRMKLTSKTPEEDPSIDDDEQFDDLVEERRSEADEFYARVASGSMSDDMKNIMRQALAGMLWNKQYYCFILSEWLAGDPGQPPVPSNRKWIRNTDWKHLHMEDILSMPDKWEYPFPCVWDTAFHCIPLAMVDPWFAKKQLDLFTREWYMKPDGSLPSYEWNFGDVNPPVHAWAVFRVFKIERKMYGREDLDFLERVFQKLLLCFTQFVNKFENGFLGLDNIAPFNRSESLPVPGTLRQIDGLSWMAFFSLQMLNMSLELAKHNKNYEAMASKFFEHFIWLSESINPSPDSEDVSCWDDEDGFYYDTLQHGNRDAQIIKVRSLVGLMSLFPVLAIEPWVFKRFPSFAARFQWFVHNRPALAVRNVMTTGGKRERRLLSVVSKERLERILRRMLDETEFLSSYGVRSLSKVHQAEPFRAFGDEYSVEYWPGDSRSPMFGGNSNWRGPIWVAPNLLLIESLQRFYQYYGPDEFKVECPTGSGDFMDLAQIAEEMQHRIISMFTRDSKGVRACNGGTAMLDHDPYFRDLVQFHEFFHADTGAGLGASHQCGWTGCVAAMILQSGLTYGARTPRTPRSTAAHYFDEHLTDADNKSDAGSVSVGLGPQWSHSAGISRPPSPDEL</sequence>
<dbReference type="GO" id="GO:0009311">
    <property type="term" value="P:oligosaccharide metabolic process"/>
    <property type="evidence" value="ECO:0007669"/>
    <property type="project" value="InterPro"/>
</dbReference>
<dbReference type="InterPro" id="IPR012341">
    <property type="entry name" value="6hp_glycosidase-like_sf"/>
</dbReference>
<reference evidence="4 5" key="1">
    <citation type="journal article" date="2018" name="Mol. Biol. Evol.">
        <title>Broad Genomic Sampling Reveals a Smut Pathogenic Ancestry of the Fungal Clade Ustilaginomycotina.</title>
        <authorList>
            <person name="Kijpornyongpan T."/>
            <person name="Mondo S.J."/>
            <person name="Barry K."/>
            <person name="Sandor L."/>
            <person name="Lee J."/>
            <person name="Lipzen A."/>
            <person name="Pangilinan J."/>
            <person name="LaButti K."/>
            <person name="Hainaut M."/>
            <person name="Henrissat B."/>
            <person name="Grigoriev I.V."/>
            <person name="Spatafora J.W."/>
            <person name="Aime M.C."/>
        </authorList>
    </citation>
    <scope>NUCLEOTIDE SEQUENCE [LARGE SCALE GENOMIC DNA]</scope>
    <source>
        <strain evidence="4 5">MCA 4718</strain>
    </source>
</reference>
<accession>A0A316UI93</accession>